<dbReference type="CDD" id="cd01170">
    <property type="entry name" value="THZ_kinase"/>
    <property type="match status" value="1"/>
</dbReference>
<dbReference type="GO" id="GO:0000287">
    <property type="term" value="F:magnesium ion binding"/>
    <property type="evidence" value="ECO:0007669"/>
    <property type="project" value="UniProtKB-UniRule"/>
</dbReference>
<organism evidence="13 14">
    <name type="scientific">Limosilactobacillus fastidiosus</name>
    <dbReference type="NCBI Taxonomy" id="2759855"/>
    <lineage>
        <taxon>Bacteria</taxon>
        <taxon>Bacillati</taxon>
        <taxon>Bacillota</taxon>
        <taxon>Bacilli</taxon>
        <taxon>Lactobacillales</taxon>
        <taxon>Lactobacillaceae</taxon>
        <taxon>Limosilactobacillus</taxon>
    </lineage>
</organism>
<dbReference type="GO" id="GO:0005524">
    <property type="term" value="F:ATP binding"/>
    <property type="evidence" value="ECO:0007669"/>
    <property type="project" value="UniProtKB-UniRule"/>
</dbReference>
<feature type="binding site" evidence="11">
    <location>
        <position position="44"/>
    </location>
    <ligand>
        <name>substrate</name>
    </ligand>
</feature>
<keyword evidence="8 11" id="KW-0067">ATP-binding</keyword>
<feature type="binding site" evidence="11">
    <location>
        <position position="192"/>
    </location>
    <ligand>
        <name>substrate</name>
    </ligand>
</feature>
<comment type="catalytic activity">
    <reaction evidence="1 11">
        <text>5-(2-hydroxyethyl)-4-methylthiazole + ATP = 4-methyl-5-(2-phosphooxyethyl)-thiazole + ADP + H(+)</text>
        <dbReference type="Rhea" id="RHEA:24212"/>
        <dbReference type="ChEBI" id="CHEBI:15378"/>
        <dbReference type="ChEBI" id="CHEBI:17957"/>
        <dbReference type="ChEBI" id="CHEBI:30616"/>
        <dbReference type="ChEBI" id="CHEBI:58296"/>
        <dbReference type="ChEBI" id="CHEBI:456216"/>
        <dbReference type="EC" id="2.7.1.50"/>
    </reaction>
</comment>
<comment type="cofactor">
    <cofactor evidence="2 11">
        <name>Mg(2+)</name>
        <dbReference type="ChEBI" id="CHEBI:18420"/>
    </cofactor>
</comment>
<dbReference type="EC" id="2.7.1.50" evidence="11"/>
<keyword evidence="15" id="KW-1185">Reference proteome</keyword>
<evidence type="ECO:0000256" key="1">
    <source>
        <dbReference type="ARBA" id="ARBA00001771"/>
    </source>
</evidence>
<accession>A0A7W3YCW7</accession>
<comment type="similarity">
    <text evidence="11">Belongs to the Thz kinase family.</text>
</comment>
<sequence length="259" mass="27659">MTTLELTLSEQVRQQNPVVLTITNAVTPAKVADALSAIGASPIMSLAPQEANEMVTLANAITINLGTINKEQVEEITTVLKENRDQKPVVLDPVAVGASQYRLTVTKNLLQNYQFTVIRGNAGEIAALANVNWSSHGIDGGSGQANIHKIAKKVAQTYHCTVVLTGNTDIVTDGNNEFINHLSTNYFITNVGSGDMLSSITAAYLSVSDSPYLAACTATKFFTAAGVKAAREATGFGQWQVKLMDELTTLDPNEVLSFL</sequence>
<dbReference type="Gene3D" id="3.40.1190.20">
    <property type="match status" value="1"/>
</dbReference>
<reference evidence="14 15" key="1">
    <citation type="submission" date="2020-07" db="EMBL/GenBank/DDBJ databases">
        <title>Description of Limosilactobacillus balticus sp. nov., Limosilactobacillus agrestis sp. nov., Limosilactobacillus albertensis sp. nov., Limosilactobacillus rudii sp. nov., Limosilactobacillus fastidiosus sp. nov., five novel Limosilactobacillus species isolated from the vertebrate gastrointestinal tract, and proposal of 6 subspecies of Limosilactobacillus reuteri adapted to the gastrointestinal tract of specific vertebrate hosts.</title>
        <authorList>
            <person name="Li F."/>
            <person name="Cheng C."/>
            <person name="Zheng J."/>
            <person name="Quevedo R.M."/>
            <person name="Li J."/>
            <person name="Roos S."/>
            <person name="Gaenzle M.G."/>
            <person name="Walter J."/>
        </authorList>
    </citation>
    <scope>NUCLEOTIDE SEQUENCE [LARGE SCALE GENOMIC DNA]</scope>
    <source>
        <strain evidence="13 14">WF-MA3-C</strain>
        <strain evidence="12 15">WF-MO7-1</strain>
    </source>
</reference>
<gene>
    <name evidence="11 13" type="primary">thiM</name>
    <name evidence="13" type="ORF">H5R63_07155</name>
    <name evidence="12" type="ORF">H5R64_02700</name>
</gene>
<keyword evidence="7 11" id="KW-0418">Kinase</keyword>
<dbReference type="PIRSF" id="PIRSF000513">
    <property type="entry name" value="Thz_kinase"/>
    <property type="match status" value="1"/>
</dbReference>
<evidence type="ECO:0000256" key="9">
    <source>
        <dbReference type="ARBA" id="ARBA00022842"/>
    </source>
</evidence>
<keyword evidence="4 11" id="KW-0808">Transferase</keyword>
<keyword evidence="6 11" id="KW-0547">Nucleotide-binding</keyword>
<name>A0A7W3YCW7_9LACO</name>
<protein>
    <recommendedName>
        <fullName evidence="11">Hydroxyethylthiazole kinase</fullName>
        <ecNumber evidence="11">2.7.1.50</ecNumber>
    </recommendedName>
    <alternativeName>
        <fullName evidence="11">4-methyl-5-beta-hydroxyethylthiazole kinase</fullName>
        <shortName evidence="11">TH kinase</shortName>
        <shortName evidence="11">Thz kinase</shortName>
    </alternativeName>
</protein>
<comment type="function">
    <text evidence="11">Catalyzes the phosphorylation of the hydroxyl group of 4-methyl-5-beta-hydroxyethylthiazole (THZ).</text>
</comment>
<proteinExistence type="inferred from homology"/>
<dbReference type="SUPFAM" id="SSF53613">
    <property type="entry name" value="Ribokinase-like"/>
    <property type="match status" value="1"/>
</dbReference>
<dbReference type="Proteomes" id="UP000518255">
    <property type="component" value="Unassembled WGS sequence"/>
</dbReference>
<evidence type="ECO:0000256" key="10">
    <source>
        <dbReference type="ARBA" id="ARBA00022977"/>
    </source>
</evidence>
<evidence type="ECO:0000256" key="6">
    <source>
        <dbReference type="ARBA" id="ARBA00022741"/>
    </source>
</evidence>
<keyword evidence="10 11" id="KW-0784">Thiamine biosynthesis</keyword>
<dbReference type="Pfam" id="PF02110">
    <property type="entry name" value="HK"/>
    <property type="match status" value="1"/>
</dbReference>
<evidence type="ECO:0000313" key="12">
    <source>
        <dbReference type="EMBL" id="MBB1062714.1"/>
    </source>
</evidence>
<dbReference type="UniPathway" id="UPA00060">
    <property type="reaction ID" value="UER00139"/>
</dbReference>
<evidence type="ECO:0000256" key="8">
    <source>
        <dbReference type="ARBA" id="ARBA00022840"/>
    </source>
</evidence>
<comment type="pathway">
    <text evidence="3 11">Cofactor biosynthesis; thiamine diphosphate biosynthesis; 4-methyl-5-(2-phosphoethyl)-thiazole from 5-(2-hydroxyethyl)-4-methylthiazole: step 1/1.</text>
</comment>
<keyword evidence="5 11" id="KW-0479">Metal-binding</keyword>
<dbReference type="EMBL" id="JACIUZ010000025">
    <property type="protein sequence ID" value="MBB1062714.1"/>
    <property type="molecule type" value="Genomic_DNA"/>
</dbReference>
<evidence type="ECO:0000313" key="14">
    <source>
        <dbReference type="Proteomes" id="UP000518255"/>
    </source>
</evidence>
<dbReference type="HAMAP" id="MF_00228">
    <property type="entry name" value="Thz_kinase"/>
    <property type="match status" value="1"/>
</dbReference>
<dbReference type="GO" id="GO:0009228">
    <property type="term" value="P:thiamine biosynthetic process"/>
    <property type="evidence" value="ECO:0007669"/>
    <property type="project" value="UniProtKB-KW"/>
</dbReference>
<keyword evidence="9 11" id="KW-0460">Magnesium</keyword>
<dbReference type="GO" id="GO:0004417">
    <property type="term" value="F:hydroxyethylthiazole kinase activity"/>
    <property type="evidence" value="ECO:0007669"/>
    <property type="project" value="UniProtKB-UniRule"/>
</dbReference>
<dbReference type="RefSeq" id="WP_182581419.1">
    <property type="nucleotide sequence ID" value="NZ_JACIUY010000062.1"/>
</dbReference>
<dbReference type="NCBIfam" id="NF006830">
    <property type="entry name" value="PRK09355.1"/>
    <property type="match status" value="1"/>
</dbReference>
<comment type="caution">
    <text evidence="13">The sequence shown here is derived from an EMBL/GenBank/DDBJ whole genome shotgun (WGS) entry which is preliminary data.</text>
</comment>
<evidence type="ECO:0000256" key="7">
    <source>
        <dbReference type="ARBA" id="ARBA00022777"/>
    </source>
</evidence>
<dbReference type="AlphaFoldDB" id="A0A7W3YCW7"/>
<evidence type="ECO:0000256" key="5">
    <source>
        <dbReference type="ARBA" id="ARBA00022723"/>
    </source>
</evidence>
<feature type="binding site" evidence="11">
    <location>
        <position position="165"/>
    </location>
    <ligand>
        <name>ATP</name>
        <dbReference type="ChEBI" id="CHEBI:30616"/>
    </ligand>
</feature>
<dbReference type="PRINTS" id="PR01099">
    <property type="entry name" value="HYETHTZKNASE"/>
</dbReference>
<evidence type="ECO:0000256" key="4">
    <source>
        <dbReference type="ARBA" id="ARBA00022679"/>
    </source>
</evidence>
<evidence type="ECO:0000313" key="15">
    <source>
        <dbReference type="Proteomes" id="UP000544052"/>
    </source>
</evidence>
<evidence type="ECO:0000313" key="13">
    <source>
        <dbReference type="EMBL" id="MBB1086551.1"/>
    </source>
</evidence>
<evidence type="ECO:0000256" key="11">
    <source>
        <dbReference type="HAMAP-Rule" id="MF_00228"/>
    </source>
</evidence>
<dbReference type="GO" id="GO:0009229">
    <property type="term" value="P:thiamine diphosphate biosynthetic process"/>
    <property type="evidence" value="ECO:0007669"/>
    <property type="project" value="UniProtKB-UniRule"/>
</dbReference>
<dbReference type="InterPro" id="IPR029056">
    <property type="entry name" value="Ribokinase-like"/>
</dbReference>
<evidence type="ECO:0000256" key="2">
    <source>
        <dbReference type="ARBA" id="ARBA00001946"/>
    </source>
</evidence>
<evidence type="ECO:0000256" key="3">
    <source>
        <dbReference type="ARBA" id="ARBA00004868"/>
    </source>
</evidence>
<dbReference type="Proteomes" id="UP000544052">
    <property type="component" value="Unassembled WGS sequence"/>
</dbReference>
<dbReference type="EMBL" id="JACIUY010000062">
    <property type="protein sequence ID" value="MBB1086551.1"/>
    <property type="molecule type" value="Genomic_DNA"/>
</dbReference>
<feature type="binding site" evidence="11">
    <location>
        <position position="119"/>
    </location>
    <ligand>
        <name>ATP</name>
        <dbReference type="ChEBI" id="CHEBI:30616"/>
    </ligand>
</feature>
<dbReference type="InterPro" id="IPR000417">
    <property type="entry name" value="Hyethyz_kinase"/>
</dbReference>